<dbReference type="AlphaFoldDB" id="A0AAD4TH27"/>
<keyword evidence="1" id="KW-1133">Transmembrane helix</keyword>
<keyword evidence="3" id="KW-1185">Reference proteome</keyword>
<gene>
    <name evidence="2" type="ORF">MKW98_006156</name>
</gene>
<dbReference type="EMBL" id="JAJJMB010001716">
    <property type="protein sequence ID" value="KAI3955796.1"/>
    <property type="molecule type" value="Genomic_DNA"/>
</dbReference>
<comment type="caution">
    <text evidence="2">The sequence shown here is derived from an EMBL/GenBank/DDBJ whole genome shotgun (WGS) entry which is preliminary data.</text>
</comment>
<evidence type="ECO:0000256" key="1">
    <source>
        <dbReference type="SAM" id="Phobius"/>
    </source>
</evidence>
<dbReference type="Proteomes" id="UP001202328">
    <property type="component" value="Unassembled WGS sequence"/>
</dbReference>
<feature type="transmembrane region" description="Helical" evidence="1">
    <location>
        <begin position="21"/>
        <end position="47"/>
    </location>
</feature>
<dbReference type="InterPro" id="IPR055301">
    <property type="entry name" value="Lea14-like_2"/>
</dbReference>
<sequence length="214" mass="23372">MDVISPKAAKSDKKFTGFRNLCYSLVVIGFAAGFILLLLVILGFTVFKPKNTITRVNSIKLDEFHLSLDVPNLVVELNVTLSLNLSVTNPNKVAGFKYGNGGGSSSALLYYKGDDVGETGIFPAAGEISPGETIRLNTTVTVLDNRSISNLDVYSDIMSGMLPVRTYTKISGRVSVMKMFKHHLVSYASCDILLNVVNRTIDNYGCKYSKTKQL</sequence>
<organism evidence="2 3">
    <name type="scientific">Papaver atlanticum</name>
    <dbReference type="NCBI Taxonomy" id="357466"/>
    <lineage>
        <taxon>Eukaryota</taxon>
        <taxon>Viridiplantae</taxon>
        <taxon>Streptophyta</taxon>
        <taxon>Embryophyta</taxon>
        <taxon>Tracheophyta</taxon>
        <taxon>Spermatophyta</taxon>
        <taxon>Magnoliopsida</taxon>
        <taxon>Ranunculales</taxon>
        <taxon>Papaveraceae</taxon>
        <taxon>Papaveroideae</taxon>
        <taxon>Papaver</taxon>
    </lineage>
</organism>
<keyword evidence="1" id="KW-0472">Membrane</keyword>
<reference evidence="2" key="1">
    <citation type="submission" date="2022-04" db="EMBL/GenBank/DDBJ databases">
        <title>A functionally conserved STORR gene fusion in Papaver species that diverged 16.8 million years ago.</title>
        <authorList>
            <person name="Catania T."/>
        </authorList>
    </citation>
    <scope>NUCLEOTIDE SEQUENCE</scope>
    <source>
        <strain evidence="2">S-188037</strain>
    </source>
</reference>
<name>A0AAD4TH27_9MAGN</name>
<evidence type="ECO:0008006" key="4">
    <source>
        <dbReference type="Google" id="ProtNLM"/>
    </source>
</evidence>
<evidence type="ECO:0000313" key="2">
    <source>
        <dbReference type="EMBL" id="KAI3955796.1"/>
    </source>
</evidence>
<evidence type="ECO:0000313" key="3">
    <source>
        <dbReference type="Proteomes" id="UP001202328"/>
    </source>
</evidence>
<protein>
    <recommendedName>
        <fullName evidence="4">Late embryogenesis abundant protein LEA-2 subgroup domain-containing protein</fullName>
    </recommendedName>
</protein>
<accession>A0AAD4TH27</accession>
<keyword evidence="1" id="KW-0812">Transmembrane</keyword>
<dbReference type="PANTHER" id="PTHR31852">
    <property type="entry name" value="LATE EMBRYOGENESIS ABUNDANT (LEA) HYDROXYPROLINE-RICH GLYCOPROTEIN FAMILY"/>
    <property type="match status" value="1"/>
</dbReference>
<proteinExistence type="predicted"/>